<evidence type="ECO:0000313" key="4">
    <source>
        <dbReference type="Proteomes" id="UP000188268"/>
    </source>
</evidence>
<dbReference type="PANTHER" id="PTHR34271:SF1">
    <property type="entry name" value="NUCLEOLAR HISTONE METHYLTRANSFERASE-RELATED PROTEIN"/>
    <property type="match status" value="1"/>
</dbReference>
<feature type="compositionally biased region" description="Low complexity" evidence="1">
    <location>
        <begin position="74"/>
        <end position="84"/>
    </location>
</feature>
<dbReference type="PANTHER" id="PTHR34271">
    <property type="entry name" value="NUCLEOLAR HISTONE METHYLTRANSFERASE-RELATED PROTEIN"/>
    <property type="match status" value="1"/>
</dbReference>
<feature type="domain" description="WIYLD" evidence="2">
    <location>
        <begin position="15"/>
        <end position="48"/>
    </location>
</feature>
<feature type="compositionally biased region" description="Polar residues" evidence="1">
    <location>
        <begin position="107"/>
        <end position="116"/>
    </location>
</feature>
<feature type="region of interest" description="Disordered" evidence="1">
    <location>
        <begin position="49"/>
        <end position="134"/>
    </location>
</feature>
<comment type="caution">
    <text evidence="3">The sequence shown here is derived from an EMBL/GenBank/DDBJ whole genome shotgun (WGS) entry which is preliminary data.</text>
</comment>
<gene>
    <name evidence="3" type="ORF">CCACVL1_08216</name>
</gene>
<dbReference type="InterPro" id="IPR018848">
    <property type="entry name" value="WIYLD_domain"/>
</dbReference>
<dbReference type="Proteomes" id="UP000188268">
    <property type="component" value="Unassembled WGS sequence"/>
</dbReference>
<dbReference type="EMBL" id="AWWV01008917">
    <property type="protein sequence ID" value="OMO88760.1"/>
    <property type="molecule type" value="Genomic_DNA"/>
</dbReference>
<keyword evidence="4" id="KW-1185">Reference proteome</keyword>
<accession>A0A1R3J1U3</accession>
<organism evidence="3 4">
    <name type="scientific">Corchorus capsularis</name>
    <name type="common">Jute</name>
    <dbReference type="NCBI Taxonomy" id="210143"/>
    <lineage>
        <taxon>Eukaryota</taxon>
        <taxon>Viridiplantae</taxon>
        <taxon>Streptophyta</taxon>
        <taxon>Embryophyta</taxon>
        <taxon>Tracheophyta</taxon>
        <taxon>Spermatophyta</taxon>
        <taxon>Magnoliopsida</taxon>
        <taxon>eudicotyledons</taxon>
        <taxon>Gunneridae</taxon>
        <taxon>Pentapetalae</taxon>
        <taxon>rosids</taxon>
        <taxon>malvids</taxon>
        <taxon>Malvales</taxon>
        <taxon>Malvaceae</taxon>
        <taxon>Grewioideae</taxon>
        <taxon>Apeibeae</taxon>
        <taxon>Corchorus</taxon>
    </lineage>
</organism>
<dbReference type="Pfam" id="PF10440">
    <property type="entry name" value="WIYLD"/>
    <property type="match status" value="1"/>
</dbReference>
<dbReference type="Gramene" id="OMO88760">
    <property type="protein sequence ID" value="OMO88760"/>
    <property type="gene ID" value="CCACVL1_08216"/>
</dbReference>
<sequence>MEDDVSSSGMAPRRPKVGHRRIDAAYAALCPMGFSESVIRDTIRGLLKNQNVEDEPRQQPCVSPVRSPEIHSTPVSSPVVVCPPRETRGTPTSSKDESSPQAMAGRQCSSPQSSSAVPLRGPSVKPKPIKRRKPCYGWLDSDEEDEPELCYLPPSNQRFTNLLEE</sequence>
<evidence type="ECO:0000313" key="3">
    <source>
        <dbReference type="EMBL" id="OMO88760.1"/>
    </source>
</evidence>
<name>A0A1R3J1U3_COCAP</name>
<evidence type="ECO:0000259" key="2">
    <source>
        <dbReference type="Pfam" id="PF10440"/>
    </source>
</evidence>
<proteinExistence type="predicted"/>
<protein>
    <recommendedName>
        <fullName evidence="2">WIYLD domain-containing protein</fullName>
    </recommendedName>
</protein>
<feature type="region of interest" description="Disordered" evidence="1">
    <location>
        <begin position="1"/>
        <end position="20"/>
    </location>
</feature>
<dbReference type="OrthoDB" id="1898570at2759"/>
<reference evidence="3 4" key="1">
    <citation type="submission" date="2013-09" db="EMBL/GenBank/DDBJ databases">
        <title>Corchorus capsularis genome sequencing.</title>
        <authorList>
            <person name="Alam M."/>
            <person name="Haque M.S."/>
            <person name="Islam M.S."/>
            <person name="Emdad E.M."/>
            <person name="Islam M.M."/>
            <person name="Ahmed B."/>
            <person name="Halim A."/>
            <person name="Hossen Q.M.M."/>
            <person name="Hossain M.Z."/>
            <person name="Ahmed R."/>
            <person name="Khan M.M."/>
            <person name="Islam R."/>
            <person name="Rashid M.M."/>
            <person name="Khan S.A."/>
            <person name="Rahman M.S."/>
            <person name="Alam M."/>
        </authorList>
    </citation>
    <scope>NUCLEOTIDE SEQUENCE [LARGE SCALE GENOMIC DNA]</scope>
    <source>
        <strain evidence="4">cv. CVL-1</strain>
        <tissue evidence="3">Whole seedling</tissue>
    </source>
</reference>
<dbReference type="AlphaFoldDB" id="A0A1R3J1U3"/>
<evidence type="ECO:0000256" key="1">
    <source>
        <dbReference type="SAM" id="MobiDB-lite"/>
    </source>
</evidence>